<dbReference type="Proteomes" id="UP000799757">
    <property type="component" value="Unassembled WGS sequence"/>
</dbReference>
<evidence type="ECO:0000313" key="4">
    <source>
        <dbReference type="EMBL" id="KAF2795476.1"/>
    </source>
</evidence>
<accession>A0A6A6XGA0</accession>
<dbReference type="PANTHER" id="PTHR46825:SF14">
    <property type="entry name" value="BETA-LACTAMASE-RELATED DOMAIN-CONTAINING PROTEIN"/>
    <property type="match status" value="1"/>
</dbReference>
<feature type="domain" description="Peptidase S12 Pab87-related C-terminal" evidence="3">
    <location>
        <begin position="304"/>
        <end position="407"/>
    </location>
</feature>
<evidence type="ECO:0000259" key="2">
    <source>
        <dbReference type="Pfam" id="PF00144"/>
    </source>
</evidence>
<organism evidence="4 5">
    <name type="scientific">Melanomma pulvis-pyrius CBS 109.77</name>
    <dbReference type="NCBI Taxonomy" id="1314802"/>
    <lineage>
        <taxon>Eukaryota</taxon>
        <taxon>Fungi</taxon>
        <taxon>Dikarya</taxon>
        <taxon>Ascomycota</taxon>
        <taxon>Pezizomycotina</taxon>
        <taxon>Dothideomycetes</taxon>
        <taxon>Pleosporomycetidae</taxon>
        <taxon>Pleosporales</taxon>
        <taxon>Melanommataceae</taxon>
        <taxon>Melanomma</taxon>
    </lineage>
</organism>
<gene>
    <name evidence="4" type="ORF">K505DRAFT_324011</name>
</gene>
<evidence type="ECO:0000259" key="3">
    <source>
        <dbReference type="Pfam" id="PF11954"/>
    </source>
</evidence>
<dbReference type="InterPro" id="IPR021860">
    <property type="entry name" value="Peptidase_S12_Pab87-rel_C"/>
</dbReference>
<reference evidence="4" key="1">
    <citation type="journal article" date="2020" name="Stud. Mycol.">
        <title>101 Dothideomycetes genomes: a test case for predicting lifestyles and emergence of pathogens.</title>
        <authorList>
            <person name="Haridas S."/>
            <person name="Albert R."/>
            <person name="Binder M."/>
            <person name="Bloem J."/>
            <person name="Labutti K."/>
            <person name="Salamov A."/>
            <person name="Andreopoulos B."/>
            <person name="Baker S."/>
            <person name="Barry K."/>
            <person name="Bills G."/>
            <person name="Bluhm B."/>
            <person name="Cannon C."/>
            <person name="Castanera R."/>
            <person name="Culley D."/>
            <person name="Daum C."/>
            <person name="Ezra D."/>
            <person name="Gonzalez J."/>
            <person name="Henrissat B."/>
            <person name="Kuo A."/>
            <person name="Liang C."/>
            <person name="Lipzen A."/>
            <person name="Lutzoni F."/>
            <person name="Magnuson J."/>
            <person name="Mondo S."/>
            <person name="Nolan M."/>
            <person name="Ohm R."/>
            <person name="Pangilinan J."/>
            <person name="Park H.-J."/>
            <person name="Ramirez L."/>
            <person name="Alfaro M."/>
            <person name="Sun H."/>
            <person name="Tritt A."/>
            <person name="Yoshinaga Y."/>
            <person name="Zwiers L.-H."/>
            <person name="Turgeon B."/>
            <person name="Goodwin S."/>
            <person name="Spatafora J."/>
            <person name="Crous P."/>
            <person name="Grigoriev I."/>
        </authorList>
    </citation>
    <scope>NUCLEOTIDE SEQUENCE</scope>
    <source>
        <strain evidence="4">CBS 109.77</strain>
    </source>
</reference>
<dbReference type="InterPro" id="IPR012338">
    <property type="entry name" value="Beta-lactam/transpept-like"/>
</dbReference>
<keyword evidence="5" id="KW-1185">Reference proteome</keyword>
<dbReference type="Pfam" id="PF11954">
    <property type="entry name" value="DUF3471"/>
    <property type="match status" value="1"/>
</dbReference>
<dbReference type="Gene3D" id="2.40.128.600">
    <property type="match status" value="1"/>
</dbReference>
<comment type="similarity">
    <text evidence="1">Belongs to the peptidase S12 family.</text>
</comment>
<dbReference type="Gene3D" id="3.40.710.10">
    <property type="entry name" value="DD-peptidase/beta-lactamase superfamily"/>
    <property type="match status" value="1"/>
</dbReference>
<dbReference type="PANTHER" id="PTHR46825">
    <property type="entry name" value="D-ALANYL-D-ALANINE-CARBOXYPEPTIDASE/ENDOPEPTIDASE AMPH"/>
    <property type="match status" value="1"/>
</dbReference>
<protein>
    <submittedName>
        <fullName evidence="4">Beta-lactamase/transpeptidase-like protein</fullName>
    </submittedName>
</protein>
<evidence type="ECO:0000256" key="1">
    <source>
        <dbReference type="ARBA" id="ARBA00038215"/>
    </source>
</evidence>
<dbReference type="OrthoDB" id="5946976at2759"/>
<evidence type="ECO:0000313" key="5">
    <source>
        <dbReference type="Proteomes" id="UP000799757"/>
    </source>
</evidence>
<proteinExistence type="inferred from homology"/>
<dbReference type="AlphaFoldDB" id="A0A6A6XGA0"/>
<dbReference type="InterPro" id="IPR001466">
    <property type="entry name" value="Beta-lactam-related"/>
</dbReference>
<name>A0A6A6XGA0_9PLEO</name>
<dbReference type="Pfam" id="PF00144">
    <property type="entry name" value="Beta-lactamase"/>
    <property type="match status" value="1"/>
</dbReference>
<dbReference type="SUPFAM" id="SSF56601">
    <property type="entry name" value="beta-lactamase/transpeptidase-like"/>
    <property type="match status" value="1"/>
</dbReference>
<dbReference type="EMBL" id="MU001857">
    <property type="protein sequence ID" value="KAF2795476.1"/>
    <property type="molecule type" value="Genomic_DNA"/>
</dbReference>
<sequence>MATWYWGQQNGEQILPKSEFVRLVTHLHAVRPFRSTFIYSQWGFCLLHLIVETVTGKPFGDFVHQSIFKPLGLTTATFDTPMWDNIMEPHANRDDGKACKILIGKFDSSSGLAAGTGGKSSIKDQLKLYIALLAAYSHQVTNNVDTTPGSPFTQLRTIFTPHIRLPGSQIEKQAYCLGLYRTKLPGNLSCASLNSALPREQVLTFGEGEAGVGMTSEEIFHHSSTMPGFMGAMFLVPRTQSGVVVMTNTTPRMDTADLSAQLLLSVLLDMKPLQNLVSQSEAVVHMQFGWFKQLSAFLESCRTDNPPTHRLPAYAGTYWNAARNFKIVVTAETAGLNLSIQGMPITTYHVKPCDGDTFFWPADREHELVDRGMWFAPFPQFHLLVFETDSNGVLSLAWQHDRIMDAEVFDKEVNEVGARL</sequence>
<dbReference type="InterPro" id="IPR050491">
    <property type="entry name" value="AmpC-like"/>
</dbReference>
<feature type="domain" description="Beta-lactamase-related" evidence="2">
    <location>
        <begin position="18"/>
        <end position="262"/>
    </location>
</feature>